<keyword evidence="3" id="KW-1003">Cell membrane</keyword>
<dbReference type="InterPro" id="IPR050833">
    <property type="entry name" value="Poly_Biosynth_Transport"/>
</dbReference>
<evidence type="ECO:0000256" key="7">
    <source>
        <dbReference type="SAM" id="Phobius"/>
    </source>
</evidence>
<feature type="transmembrane region" description="Helical" evidence="7">
    <location>
        <begin position="61"/>
        <end position="81"/>
    </location>
</feature>
<feature type="transmembrane region" description="Helical" evidence="7">
    <location>
        <begin position="340"/>
        <end position="360"/>
    </location>
</feature>
<name>A0ABY8Q6V0_9RHOB</name>
<feature type="transmembrane region" description="Helical" evidence="7">
    <location>
        <begin position="200"/>
        <end position="222"/>
    </location>
</feature>
<feature type="transmembrane region" description="Helical" evidence="7">
    <location>
        <begin position="130"/>
        <end position="150"/>
    </location>
</feature>
<evidence type="ECO:0000313" key="9">
    <source>
        <dbReference type="Proteomes" id="UP001230978"/>
    </source>
</evidence>
<dbReference type="EMBL" id="CP124535">
    <property type="protein sequence ID" value="WGV15932.1"/>
    <property type="molecule type" value="Genomic_DNA"/>
</dbReference>
<protein>
    <submittedName>
        <fullName evidence="8">Oligosaccharide flippase family protein</fullName>
    </submittedName>
</protein>
<keyword evidence="4 7" id="KW-0812">Transmembrane</keyword>
<feature type="transmembrane region" description="Helical" evidence="7">
    <location>
        <begin position="156"/>
        <end position="179"/>
    </location>
</feature>
<evidence type="ECO:0000313" key="8">
    <source>
        <dbReference type="EMBL" id="WGV15932.1"/>
    </source>
</evidence>
<keyword evidence="5 7" id="KW-1133">Transmembrane helix</keyword>
<gene>
    <name evidence="8" type="ORF">QF092_17025</name>
</gene>
<feature type="transmembrane region" description="Helical" evidence="7">
    <location>
        <begin position="228"/>
        <end position="254"/>
    </location>
</feature>
<feature type="transmembrane region" description="Helical" evidence="7">
    <location>
        <begin position="96"/>
        <end position="118"/>
    </location>
</feature>
<evidence type="ECO:0000256" key="3">
    <source>
        <dbReference type="ARBA" id="ARBA00022475"/>
    </source>
</evidence>
<dbReference type="Proteomes" id="UP001230978">
    <property type="component" value="Chromosome"/>
</dbReference>
<keyword evidence="6 7" id="KW-0472">Membrane</keyword>
<feature type="transmembrane region" description="Helical" evidence="7">
    <location>
        <begin position="15"/>
        <end position="33"/>
    </location>
</feature>
<evidence type="ECO:0000256" key="6">
    <source>
        <dbReference type="ARBA" id="ARBA00023136"/>
    </source>
</evidence>
<comment type="similarity">
    <text evidence="2">Belongs to the polysaccharide synthase family.</text>
</comment>
<proteinExistence type="inferred from homology"/>
<evidence type="ECO:0000256" key="4">
    <source>
        <dbReference type="ARBA" id="ARBA00022692"/>
    </source>
</evidence>
<organism evidence="8 9">
    <name type="scientific">Fuscovulum ytuae</name>
    <dbReference type="NCBI Taxonomy" id="3042299"/>
    <lineage>
        <taxon>Bacteria</taxon>
        <taxon>Pseudomonadati</taxon>
        <taxon>Pseudomonadota</taxon>
        <taxon>Alphaproteobacteria</taxon>
        <taxon>Rhodobacterales</taxon>
        <taxon>Paracoccaceae</taxon>
        <taxon>Fuscovulum</taxon>
    </lineage>
</organism>
<reference evidence="8 9" key="1">
    <citation type="submission" date="2023-04" db="EMBL/GenBank/DDBJ databases">
        <title>YMD61, complete Genome.</title>
        <authorList>
            <person name="Zhang J."/>
        </authorList>
    </citation>
    <scope>NUCLEOTIDE SEQUENCE [LARGE SCALE GENOMIC DNA]</scope>
    <source>
        <strain evidence="8 9">YMD61</strain>
    </source>
</reference>
<accession>A0ABY8Q6V0</accession>
<sequence>MGSNLLLTRLLAPEAFGLIGLAMTVVVALSLLSDIGINRSIIREPDGDTPAFLQAAWRVKVLRGLIIAMGVCVAAILLWLLGPHFAAPESVYADPLLPGLIATTAFVALSSGLLSCNSDLANRRMDYRRIVTVKLSGQLISILATLGAAYLNGSVWAIAIGIIIGAIADVLLSFLCYPGPPMRWNADPQIAARLWKFGRWIMLSSALSIFHTNAEKFILAALLTPTEFGLYIIAVTWLGFGMMLFSTLQGRIGYNAFSEISLSRRHDLPRVYRKLQWLADLYLISVFATLHFGASPLIDLLYTDTYSEAASFLSLTAFGVLSARYNLATELLMSLGDSRALGIASSIRSVALVIALPLGYWTGGVVGLILAYALYPLVQAPFLLFRLHGHLPRSVNLMDLAWPGLVLVLAVELVGF</sequence>
<feature type="transmembrane region" description="Helical" evidence="7">
    <location>
        <begin position="310"/>
        <end position="328"/>
    </location>
</feature>
<evidence type="ECO:0000256" key="5">
    <source>
        <dbReference type="ARBA" id="ARBA00022989"/>
    </source>
</evidence>
<dbReference type="PANTHER" id="PTHR30250:SF10">
    <property type="entry name" value="LIPOPOLYSACCHARIDE BIOSYNTHESIS PROTEIN WZXC"/>
    <property type="match status" value="1"/>
</dbReference>
<dbReference type="PANTHER" id="PTHR30250">
    <property type="entry name" value="PST FAMILY PREDICTED COLANIC ACID TRANSPORTER"/>
    <property type="match status" value="1"/>
</dbReference>
<evidence type="ECO:0000256" key="2">
    <source>
        <dbReference type="ARBA" id="ARBA00007430"/>
    </source>
</evidence>
<comment type="subcellular location">
    <subcellularLocation>
        <location evidence="1">Cell membrane</location>
        <topology evidence="1">Multi-pass membrane protein</topology>
    </subcellularLocation>
</comment>
<evidence type="ECO:0000256" key="1">
    <source>
        <dbReference type="ARBA" id="ARBA00004651"/>
    </source>
</evidence>
<keyword evidence="9" id="KW-1185">Reference proteome</keyword>
<dbReference type="Pfam" id="PF13440">
    <property type="entry name" value="Polysacc_synt_3"/>
    <property type="match status" value="1"/>
</dbReference>
<feature type="transmembrane region" description="Helical" evidence="7">
    <location>
        <begin position="275"/>
        <end position="298"/>
    </location>
</feature>